<proteinExistence type="predicted"/>
<comment type="caution">
    <text evidence="1">The sequence shown here is derived from an EMBL/GenBank/DDBJ whole genome shotgun (WGS) entry which is preliminary data.</text>
</comment>
<dbReference type="EMBL" id="JBBKZV010000024">
    <property type="protein sequence ID" value="MEJ8825616.1"/>
    <property type="molecule type" value="Genomic_DNA"/>
</dbReference>
<gene>
    <name evidence="1" type="ORF">WKW80_26915</name>
</gene>
<accession>A0ABU8W6E3</accession>
<evidence type="ECO:0000313" key="1">
    <source>
        <dbReference type="EMBL" id="MEJ8825616.1"/>
    </source>
</evidence>
<dbReference type="RefSeq" id="WP_340366645.1">
    <property type="nucleotide sequence ID" value="NZ_JBBKZV010000024.1"/>
</dbReference>
<keyword evidence="2" id="KW-1185">Reference proteome</keyword>
<organism evidence="1 2">
    <name type="scientific">Variovorax humicola</name>
    <dbReference type="NCBI Taxonomy" id="1769758"/>
    <lineage>
        <taxon>Bacteria</taxon>
        <taxon>Pseudomonadati</taxon>
        <taxon>Pseudomonadota</taxon>
        <taxon>Betaproteobacteria</taxon>
        <taxon>Burkholderiales</taxon>
        <taxon>Comamonadaceae</taxon>
        <taxon>Variovorax</taxon>
    </lineage>
</organism>
<reference evidence="1 2" key="1">
    <citation type="submission" date="2024-03" db="EMBL/GenBank/DDBJ databases">
        <title>Novel species of the genus Variovorax.</title>
        <authorList>
            <person name="Liu Q."/>
            <person name="Xin Y.-H."/>
        </authorList>
    </citation>
    <scope>NUCLEOTIDE SEQUENCE [LARGE SCALE GENOMIC DNA]</scope>
    <source>
        <strain evidence="1 2">KACC 18501</strain>
    </source>
</reference>
<name>A0ABU8W6E3_9BURK</name>
<dbReference type="Proteomes" id="UP001363010">
    <property type="component" value="Unassembled WGS sequence"/>
</dbReference>
<evidence type="ECO:0000313" key="2">
    <source>
        <dbReference type="Proteomes" id="UP001363010"/>
    </source>
</evidence>
<sequence>MLAIVARAIADDDYNYVCSPTFIHHCCYLGLDPDVAFRIKIKYLRNEIDLNLFYARATSSLGRFDGDEAPAQWTTWENFVNIR</sequence>
<protein>
    <submittedName>
        <fullName evidence="1">Uncharacterized protein</fullName>
    </submittedName>
</protein>